<evidence type="ECO:0000313" key="2">
    <source>
        <dbReference type="Proteomes" id="UP000001007"/>
    </source>
</evidence>
<organism evidence="1 2">
    <name type="scientific">Chlorobaculum tepidum (strain ATCC 49652 / DSM 12025 / NBRC 103806 / TLS)</name>
    <name type="common">Chlorobium tepidum</name>
    <dbReference type="NCBI Taxonomy" id="194439"/>
    <lineage>
        <taxon>Bacteria</taxon>
        <taxon>Pseudomonadati</taxon>
        <taxon>Chlorobiota</taxon>
        <taxon>Chlorobiia</taxon>
        <taxon>Chlorobiales</taxon>
        <taxon>Chlorobiaceae</taxon>
        <taxon>Chlorobaculum</taxon>
    </lineage>
</organism>
<name>Q8KD28_CHLTE</name>
<dbReference type="OrthoDB" id="10006508at2"/>
<dbReference type="EMBL" id="AE006470">
    <property type="protein sequence ID" value="AAM72459.1"/>
    <property type="molecule type" value="Genomic_DNA"/>
</dbReference>
<reference evidence="1 2" key="1">
    <citation type="journal article" date="2002" name="Proc. Natl. Acad. Sci. U.S.A.">
        <title>The complete genome sequence of Chlorobium tepidum TLS, a photosynthetic, anaerobic, green-sulfur bacterium.</title>
        <authorList>
            <person name="Eisen J.A."/>
            <person name="Nelson K.E."/>
            <person name="Paulsen I.T."/>
            <person name="Heidelberg J.F."/>
            <person name="Wu M."/>
            <person name="Dodson R.J."/>
            <person name="Deboy R."/>
            <person name="Gwinn M.L."/>
            <person name="Nelson W.C."/>
            <person name="Haft D.H."/>
            <person name="Hickey E.K."/>
            <person name="Peterson J.D."/>
            <person name="Durkin A.S."/>
            <person name="Kolonay J.L."/>
            <person name="Yang F."/>
            <person name="Holt I."/>
            <person name="Umayam L.A."/>
            <person name="Mason T."/>
            <person name="Brenner M."/>
            <person name="Shea T.P."/>
            <person name="Parksey D."/>
            <person name="Nierman W.C."/>
            <person name="Feldblyum T.V."/>
            <person name="Hansen C.L."/>
            <person name="Craven M.B."/>
            <person name="Radune D."/>
            <person name="Vamathevan J."/>
            <person name="Khouri H."/>
            <person name="White O."/>
            <person name="Gruber T.M."/>
            <person name="Ketchum K.A."/>
            <person name="Venter J.C."/>
            <person name="Tettelin H."/>
            <person name="Bryant D.A."/>
            <person name="Fraser C.M."/>
        </authorList>
    </citation>
    <scope>NUCLEOTIDE SEQUENCE [LARGE SCALE GENOMIC DNA]</scope>
    <source>
        <strain evidence="2">ATCC 49652 / DSM 12025 / NBRC 103806 / TLS</strain>
    </source>
</reference>
<keyword evidence="2" id="KW-1185">Reference proteome</keyword>
<dbReference type="KEGG" id="cte:CT1227"/>
<dbReference type="Proteomes" id="UP000001007">
    <property type="component" value="Chromosome"/>
</dbReference>
<sequence>MPLGKMFIILVFATGLDLKSLFSDAAFALPVTMPERV</sequence>
<dbReference type="EnsemblBacteria" id="AAM72459">
    <property type="protein sequence ID" value="AAM72459"/>
    <property type="gene ID" value="CT1227"/>
</dbReference>
<gene>
    <name evidence="1" type="ordered locus">CT1227</name>
</gene>
<evidence type="ECO:0000313" key="1">
    <source>
        <dbReference type="EMBL" id="AAM72459.1"/>
    </source>
</evidence>
<proteinExistence type="predicted"/>
<protein>
    <submittedName>
        <fullName evidence="1">Uncharacterized protein</fullName>
    </submittedName>
</protein>
<dbReference type="AlphaFoldDB" id="Q8KD28"/>
<dbReference type="HOGENOM" id="CLU_3342021_0_0_10"/>
<accession>Q8KD28</accession>